<dbReference type="AlphaFoldDB" id="A0A7G5GU63"/>
<dbReference type="RefSeq" id="WP_182459713.1">
    <property type="nucleotide sequence ID" value="NZ_CP059732.1"/>
</dbReference>
<dbReference type="KEGG" id="sfol:H3H32_31570"/>
<evidence type="ECO:0000313" key="1">
    <source>
        <dbReference type="EMBL" id="QMW02405.1"/>
    </source>
</evidence>
<reference evidence="1 2" key="1">
    <citation type="submission" date="2020-07" db="EMBL/GenBank/DDBJ databases">
        <title>Spirosoma foliorum sp. nov., isolated from the leaves on the Nejang mountain Korea, Republic of.</title>
        <authorList>
            <person name="Ho H."/>
            <person name="Lee Y.-J."/>
            <person name="Nurcahyanto D.-A."/>
            <person name="Kim S.-G."/>
        </authorList>
    </citation>
    <scope>NUCLEOTIDE SEQUENCE [LARGE SCALE GENOMIC DNA]</scope>
    <source>
        <strain evidence="1 2">PL0136</strain>
    </source>
</reference>
<dbReference type="Proteomes" id="UP000515369">
    <property type="component" value="Chromosome"/>
</dbReference>
<proteinExistence type="predicted"/>
<evidence type="ECO:0000313" key="2">
    <source>
        <dbReference type="Proteomes" id="UP000515369"/>
    </source>
</evidence>
<name>A0A7G5GU63_9BACT</name>
<accession>A0A7G5GU63</accession>
<dbReference type="EMBL" id="CP059732">
    <property type="protein sequence ID" value="QMW02405.1"/>
    <property type="molecule type" value="Genomic_DNA"/>
</dbReference>
<organism evidence="1 2">
    <name type="scientific">Spirosoma foliorum</name>
    <dbReference type="NCBI Taxonomy" id="2710596"/>
    <lineage>
        <taxon>Bacteria</taxon>
        <taxon>Pseudomonadati</taxon>
        <taxon>Bacteroidota</taxon>
        <taxon>Cytophagia</taxon>
        <taxon>Cytophagales</taxon>
        <taxon>Cytophagaceae</taxon>
        <taxon>Spirosoma</taxon>
    </lineage>
</organism>
<protein>
    <submittedName>
        <fullName evidence="1">Uncharacterized protein</fullName>
    </submittedName>
</protein>
<gene>
    <name evidence="1" type="ORF">H3H32_31570</name>
</gene>
<keyword evidence="2" id="KW-1185">Reference proteome</keyword>
<sequence length="190" mass="21899">MKKVLYLSLTLLLATLLIECKESDANFSPGASDPRIAGTWRLVERLYPVIVNDTLIDSVSVGDYYKIDSTFVNNQYVIDSVLVKAHFEKDTIITTKSVDRTGRYSDRLPQTLTFNTDGKLSAKGDTMSYYYPIKYFLVDKTYPDSLFLNLYITTNRANVYFQQGLKFNADTMLLQPRCERRCYSKFVRVK</sequence>